<evidence type="ECO:0000313" key="11">
    <source>
        <dbReference type="Proteomes" id="UP000287033"/>
    </source>
</evidence>
<keyword evidence="5 9" id="KW-0808">Transferase</keyword>
<dbReference type="Proteomes" id="UP000287033">
    <property type="component" value="Unassembled WGS sequence"/>
</dbReference>
<evidence type="ECO:0000256" key="6">
    <source>
        <dbReference type="ARBA" id="ARBA00023056"/>
    </source>
</evidence>
<comment type="similarity">
    <text evidence="2 9">Belongs to the glycosyltransferase 3 family.</text>
</comment>
<evidence type="ECO:0000256" key="2">
    <source>
        <dbReference type="ARBA" id="ARBA00010686"/>
    </source>
</evidence>
<accession>A0A401TLV9</accession>
<keyword evidence="11" id="KW-1185">Reference proteome</keyword>
<dbReference type="Gene3D" id="3.40.50.2000">
    <property type="entry name" value="Glycogen Phosphorylase B"/>
    <property type="match status" value="1"/>
</dbReference>
<comment type="catalytic activity">
    <reaction evidence="8">
        <text>[(1-&gt;4)-alpha-D-glucosyl](n) + UDP-alpha-D-glucose = [(1-&gt;4)-alpha-D-glucosyl](n+1) + UDP + H(+)</text>
        <dbReference type="Rhea" id="RHEA:18549"/>
        <dbReference type="Rhea" id="RHEA-COMP:9584"/>
        <dbReference type="Rhea" id="RHEA-COMP:9587"/>
        <dbReference type="ChEBI" id="CHEBI:15378"/>
        <dbReference type="ChEBI" id="CHEBI:15444"/>
        <dbReference type="ChEBI" id="CHEBI:58223"/>
        <dbReference type="ChEBI" id="CHEBI:58885"/>
        <dbReference type="EC" id="2.4.1.11"/>
    </reaction>
    <physiologicalReaction direction="left-to-right" evidence="8">
        <dbReference type="Rhea" id="RHEA:18550"/>
    </physiologicalReaction>
</comment>
<keyword evidence="4 9" id="KW-0328">Glycosyltransferase</keyword>
<dbReference type="OrthoDB" id="6335297at2759"/>
<evidence type="ECO:0000256" key="4">
    <source>
        <dbReference type="ARBA" id="ARBA00022676"/>
    </source>
</evidence>
<dbReference type="GO" id="GO:0005978">
    <property type="term" value="P:glycogen biosynthetic process"/>
    <property type="evidence" value="ECO:0007669"/>
    <property type="project" value="UniProtKB-UniPathway"/>
</dbReference>
<keyword evidence="6 9" id="KW-0320">Glycogen biosynthesis</keyword>
<dbReference type="UniPathway" id="UPA00164"/>
<dbReference type="EMBL" id="BEZZ01101064">
    <property type="protein sequence ID" value="GCC43603.1"/>
    <property type="molecule type" value="Genomic_DNA"/>
</dbReference>
<evidence type="ECO:0000256" key="8">
    <source>
        <dbReference type="ARBA" id="ARBA00047345"/>
    </source>
</evidence>
<dbReference type="InterPro" id="IPR008631">
    <property type="entry name" value="Glycogen_synth"/>
</dbReference>
<organism evidence="10 11">
    <name type="scientific">Chiloscyllium punctatum</name>
    <name type="common">Brownbanded bambooshark</name>
    <name type="synonym">Hemiscyllium punctatum</name>
    <dbReference type="NCBI Taxonomy" id="137246"/>
    <lineage>
        <taxon>Eukaryota</taxon>
        <taxon>Metazoa</taxon>
        <taxon>Chordata</taxon>
        <taxon>Craniata</taxon>
        <taxon>Vertebrata</taxon>
        <taxon>Chondrichthyes</taxon>
        <taxon>Elasmobranchii</taxon>
        <taxon>Galeomorphii</taxon>
        <taxon>Galeoidea</taxon>
        <taxon>Orectolobiformes</taxon>
        <taxon>Hemiscylliidae</taxon>
        <taxon>Chiloscyllium</taxon>
    </lineage>
</organism>
<comment type="function">
    <text evidence="7">Glycogen synthase participates in the glycogen biosynthetic process along with glycogenin and glycogen branching enzyme. Extends the primer composed of a few glucose units formed by glycogenin by adding new glucose units to it. In this context, glycogen synthase transfers the glycosyl residue from UDP-Glc to the non-reducing end of alpha-1,4-glucan.</text>
</comment>
<dbReference type="PANTHER" id="PTHR10176:SF3">
    <property type="entry name" value="GLYCOGEN [STARCH] SYNTHASE"/>
    <property type="match status" value="1"/>
</dbReference>
<comment type="function">
    <text evidence="9">Transfers the glycosyl residue from UDP-Glc to the non-reducing end of alpha-1,4-glucan.</text>
</comment>
<sequence>MTRSKRLGRVLFWEYQLREAWAGEFDVDKEAGSRQIYHRYCMERAAIHCAHVFTTVSEITAMEAEHLLKRKP</sequence>
<evidence type="ECO:0000256" key="5">
    <source>
        <dbReference type="ARBA" id="ARBA00022679"/>
    </source>
</evidence>
<comment type="caution">
    <text evidence="10">The sequence shown here is derived from an EMBL/GenBank/DDBJ whole genome shotgun (WGS) entry which is preliminary data.</text>
</comment>
<dbReference type="EC" id="2.4.1.11" evidence="9"/>
<gene>
    <name evidence="10" type="ORF">chiPu_0027334</name>
</gene>
<feature type="non-terminal residue" evidence="10">
    <location>
        <position position="72"/>
    </location>
</feature>
<proteinExistence type="inferred from homology"/>
<dbReference type="AlphaFoldDB" id="A0A401TLV9"/>
<comment type="pathway">
    <text evidence="1 9">Glycan biosynthesis; glycogen biosynthesis.</text>
</comment>
<evidence type="ECO:0000256" key="3">
    <source>
        <dbReference type="ARBA" id="ARBA00022533"/>
    </source>
</evidence>
<dbReference type="STRING" id="137246.A0A401TLV9"/>
<name>A0A401TLV9_CHIPU</name>
<dbReference type="GO" id="GO:0004373">
    <property type="term" value="F:alpha-1,4-glucan glucosyltransferase (UDP-glucose donor) activity"/>
    <property type="evidence" value="ECO:0007669"/>
    <property type="project" value="UniProtKB-EC"/>
</dbReference>
<evidence type="ECO:0000256" key="9">
    <source>
        <dbReference type="RuleBase" id="RU363104"/>
    </source>
</evidence>
<dbReference type="Pfam" id="PF05693">
    <property type="entry name" value="Glycogen_syn"/>
    <property type="match status" value="1"/>
</dbReference>
<keyword evidence="3" id="KW-0021">Allosteric enzyme</keyword>
<protein>
    <recommendedName>
        <fullName evidence="9">Glycogen [starch] synthase</fullName>
        <ecNumber evidence="9">2.4.1.11</ecNumber>
    </recommendedName>
</protein>
<dbReference type="PANTHER" id="PTHR10176">
    <property type="entry name" value="GLYCOGEN SYNTHASE"/>
    <property type="match status" value="1"/>
</dbReference>
<dbReference type="GO" id="GO:0005737">
    <property type="term" value="C:cytoplasm"/>
    <property type="evidence" value="ECO:0007669"/>
    <property type="project" value="TreeGrafter"/>
</dbReference>
<reference evidence="10 11" key="1">
    <citation type="journal article" date="2018" name="Nat. Ecol. Evol.">
        <title>Shark genomes provide insights into elasmobranch evolution and the origin of vertebrates.</title>
        <authorList>
            <person name="Hara Y"/>
            <person name="Yamaguchi K"/>
            <person name="Onimaru K"/>
            <person name="Kadota M"/>
            <person name="Koyanagi M"/>
            <person name="Keeley SD"/>
            <person name="Tatsumi K"/>
            <person name="Tanaka K"/>
            <person name="Motone F"/>
            <person name="Kageyama Y"/>
            <person name="Nozu R"/>
            <person name="Adachi N"/>
            <person name="Nishimura O"/>
            <person name="Nakagawa R"/>
            <person name="Tanegashima C"/>
            <person name="Kiyatake I"/>
            <person name="Matsumoto R"/>
            <person name="Murakumo K"/>
            <person name="Nishida K"/>
            <person name="Terakita A"/>
            <person name="Kuratani S"/>
            <person name="Sato K"/>
            <person name="Hyodo S Kuraku.S."/>
        </authorList>
    </citation>
    <scope>NUCLEOTIDE SEQUENCE [LARGE SCALE GENOMIC DNA]</scope>
</reference>
<evidence type="ECO:0000256" key="1">
    <source>
        <dbReference type="ARBA" id="ARBA00004964"/>
    </source>
</evidence>
<evidence type="ECO:0000313" key="10">
    <source>
        <dbReference type="EMBL" id="GCC43603.1"/>
    </source>
</evidence>
<evidence type="ECO:0000256" key="7">
    <source>
        <dbReference type="ARBA" id="ARBA00043883"/>
    </source>
</evidence>